<sequence length="210" mass="21969">MVLMKKLVSGSAVSAALFLALVGCSGGGPAPSSSGGSPSSTQSSASPTPTPVYKPADAKGPAQNVPKPEKPALADEFSEKGLDAFTRYWYAAYNYAVETGDIAVVTQITQSSCSYCNKVLGNIDAQYKAKRWSVGDQILVARAQIANLGFKPASNGAYQMMLQLNLPDATSYKSDGTVGETRAASVANGAIFNAAYQDSKWFVYDIGKIG</sequence>
<feature type="domain" description="DUF6318" evidence="3">
    <location>
        <begin position="52"/>
        <end position="203"/>
    </location>
</feature>
<evidence type="ECO:0000256" key="1">
    <source>
        <dbReference type="SAM" id="MobiDB-lite"/>
    </source>
</evidence>
<reference evidence="5" key="1">
    <citation type="journal article" date="2008" name="J. Bacteriol.">
        <title>Genome sequence of the fish pathogen Renibacterium salmoninarum suggests reductive evolution away from an environmental Arthrobacter ancestor.</title>
        <authorList>
            <person name="Wiens G.D."/>
            <person name="Rockey D.D."/>
            <person name="Wu Z."/>
            <person name="Chang J."/>
            <person name="Levy R."/>
            <person name="Crane S."/>
            <person name="Chen D.S."/>
            <person name="Capri G.R."/>
            <person name="Burnett J.R."/>
            <person name="Sudheesh P.S."/>
            <person name="Schipma M.J."/>
            <person name="Burd H."/>
            <person name="Bhattacharyya A."/>
            <person name="Rhodes L.D."/>
            <person name="Kaul R."/>
            <person name="Strom M.S."/>
        </authorList>
    </citation>
    <scope>NUCLEOTIDE SEQUENCE [LARGE SCALE GENOMIC DNA]</scope>
    <source>
        <strain evidence="5">ATCC 33209 / DSM 20767 / JCM 11484 / NBRC 15589 / NCIMB 2235</strain>
    </source>
</reference>
<protein>
    <recommendedName>
        <fullName evidence="3">DUF6318 domain-containing protein</fullName>
    </recommendedName>
</protein>
<accession>A9WRQ7</accession>
<feature type="chain" id="PRO_5038629206" description="DUF6318 domain-containing protein" evidence="2">
    <location>
        <begin position="26"/>
        <end position="210"/>
    </location>
</feature>
<dbReference type="PROSITE" id="PS51257">
    <property type="entry name" value="PROKAR_LIPOPROTEIN"/>
    <property type="match status" value="1"/>
</dbReference>
<dbReference type="EMBL" id="CP000910">
    <property type="protein sequence ID" value="ABY24339.1"/>
    <property type="molecule type" value="Genomic_DNA"/>
</dbReference>
<keyword evidence="5" id="KW-1185">Reference proteome</keyword>
<gene>
    <name evidence="4" type="ordered locus">RSal33209_2614</name>
</gene>
<evidence type="ECO:0000256" key="2">
    <source>
        <dbReference type="SAM" id="SignalP"/>
    </source>
</evidence>
<feature type="region of interest" description="Disordered" evidence="1">
    <location>
        <begin position="29"/>
        <end position="72"/>
    </location>
</feature>
<dbReference type="AlphaFoldDB" id="A9WRQ7"/>
<keyword evidence="2" id="KW-0732">Signal</keyword>
<organism evidence="4 5">
    <name type="scientific">Renibacterium salmoninarum (strain ATCC 33209 / DSM 20767 / JCM 11484 / NBRC 15589 / NCIMB 2235)</name>
    <dbReference type="NCBI Taxonomy" id="288705"/>
    <lineage>
        <taxon>Bacteria</taxon>
        <taxon>Bacillati</taxon>
        <taxon>Actinomycetota</taxon>
        <taxon>Actinomycetes</taxon>
        <taxon>Micrococcales</taxon>
        <taxon>Micrococcaceae</taxon>
        <taxon>Renibacterium</taxon>
    </lineage>
</organism>
<dbReference type="HOGENOM" id="CLU_1248510_0_0_11"/>
<evidence type="ECO:0000313" key="4">
    <source>
        <dbReference type="EMBL" id="ABY24339.1"/>
    </source>
</evidence>
<dbReference type="Pfam" id="PF19843">
    <property type="entry name" value="DUF6318"/>
    <property type="match status" value="1"/>
</dbReference>
<evidence type="ECO:0000259" key="3">
    <source>
        <dbReference type="Pfam" id="PF19843"/>
    </source>
</evidence>
<dbReference type="InterPro" id="IPR046281">
    <property type="entry name" value="DUF6318"/>
</dbReference>
<dbReference type="Proteomes" id="UP000002007">
    <property type="component" value="Chromosome"/>
</dbReference>
<feature type="signal peptide" evidence="2">
    <location>
        <begin position="1"/>
        <end position="25"/>
    </location>
</feature>
<evidence type="ECO:0000313" key="5">
    <source>
        <dbReference type="Proteomes" id="UP000002007"/>
    </source>
</evidence>
<feature type="compositionally biased region" description="Low complexity" evidence="1">
    <location>
        <begin position="30"/>
        <end position="47"/>
    </location>
</feature>
<proteinExistence type="predicted"/>
<dbReference type="KEGG" id="rsa:RSal33209_2614"/>
<name>A9WRQ7_RENSM</name>
<dbReference type="eggNOG" id="ENOG5033M65">
    <property type="taxonomic scope" value="Bacteria"/>
</dbReference>